<keyword evidence="7" id="KW-1185">Reference proteome</keyword>
<evidence type="ECO:0000313" key="8">
    <source>
        <dbReference type="WBParaSite" id="TCNE_0001065701-mRNA-1"/>
    </source>
</evidence>
<comment type="subcellular location">
    <subcellularLocation>
        <location evidence="1">Membrane</location>
    </subcellularLocation>
</comment>
<protein>
    <submittedName>
        <fullName evidence="8">Autophagy-related protein</fullName>
    </submittedName>
</protein>
<evidence type="ECO:0000313" key="7">
    <source>
        <dbReference type="Proteomes" id="UP000050794"/>
    </source>
</evidence>
<dbReference type="WBParaSite" id="TCNE_0001065701-mRNA-1">
    <property type="protein sequence ID" value="TCNE_0001065701-mRNA-1"/>
    <property type="gene ID" value="TCNE_0001065701"/>
</dbReference>
<dbReference type="AlphaFoldDB" id="A0A183UQ87"/>
<dbReference type="InterPro" id="IPR004241">
    <property type="entry name" value="Atg8-like"/>
</dbReference>
<sequence length="174" mass="20091">MRFLDNYPSALVRPFDNCLKLTKLPDEKTHSKRCFAYHGIEQQPSSSKGAKKKESKRTSFIDRYDFCCRRSEREYYARRCPNKVALIVERFKNEKVLDDLERTLFIVPGAMTAGQLQNVIKKQLKNELHYMPLYLLVNGSFLPANSLTMAELEYKHSSTDGFVYVAYSSNEVGG</sequence>
<dbReference type="Pfam" id="PF02991">
    <property type="entry name" value="ATG8"/>
    <property type="match status" value="1"/>
</dbReference>
<dbReference type="GO" id="GO:0006914">
    <property type="term" value="P:autophagy"/>
    <property type="evidence" value="ECO:0007669"/>
    <property type="project" value="UniProtKB-KW"/>
</dbReference>
<keyword evidence="4" id="KW-0449">Lipoprotein</keyword>
<dbReference type="Proteomes" id="UP000050794">
    <property type="component" value="Unassembled WGS sequence"/>
</dbReference>
<dbReference type="EMBL" id="UYWY01020574">
    <property type="protein sequence ID" value="VDM41978.1"/>
    <property type="molecule type" value="Genomic_DNA"/>
</dbReference>
<reference evidence="6 7" key="2">
    <citation type="submission" date="2018-11" db="EMBL/GenBank/DDBJ databases">
        <authorList>
            <consortium name="Pathogen Informatics"/>
        </authorList>
    </citation>
    <scope>NUCLEOTIDE SEQUENCE [LARGE SCALE GENOMIC DNA]</scope>
</reference>
<evidence type="ECO:0000256" key="2">
    <source>
        <dbReference type="ARBA" id="ARBA00007293"/>
    </source>
</evidence>
<comment type="similarity">
    <text evidence="2 5">Belongs to the ATG8 family.</text>
</comment>
<gene>
    <name evidence="6" type="ORF">TCNE_LOCUS10657</name>
</gene>
<keyword evidence="5" id="KW-0072">Autophagy</keyword>
<dbReference type="SUPFAM" id="SSF54236">
    <property type="entry name" value="Ubiquitin-like"/>
    <property type="match status" value="1"/>
</dbReference>
<dbReference type="InterPro" id="IPR029071">
    <property type="entry name" value="Ubiquitin-like_domsf"/>
</dbReference>
<evidence type="ECO:0000256" key="3">
    <source>
        <dbReference type="ARBA" id="ARBA00023136"/>
    </source>
</evidence>
<dbReference type="GO" id="GO:0016020">
    <property type="term" value="C:membrane"/>
    <property type="evidence" value="ECO:0007669"/>
    <property type="project" value="UniProtKB-SubCell"/>
</dbReference>
<evidence type="ECO:0000256" key="4">
    <source>
        <dbReference type="ARBA" id="ARBA00023288"/>
    </source>
</evidence>
<organism evidence="7 8">
    <name type="scientific">Toxocara canis</name>
    <name type="common">Canine roundworm</name>
    <dbReference type="NCBI Taxonomy" id="6265"/>
    <lineage>
        <taxon>Eukaryota</taxon>
        <taxon>Metazoa</taxon>
        <taxon>Ecdysozoa</taxon>
        <taxon>Nematoda</taxon>
        <taxon>Chromadorea</taxon>
        <taxon>Rhabditida</taxon>
        <taxon>Spirurina</taxon>
        <taxon>Ascaridomorpha</taxon>
        <taxon>Ascaridoidea</taxon>
        <taxon>Toxocaridae</taxon>
        <taxon>Toxocara</taxon>
    </lineage>
</organism>
<proteinExistence type="inferred from homology"/>
<accession>A0A183UQ87</accession>
<reference evidence="8" key="1">
    <citation type="submission" date="2016-06" db="UniProtKB">
        <authorList>
            <consortium name="WormBaseParasite"/>
        </authorList>
    </citation>
    <scope>IDENTIFICATION</scope>
</reference>
<evidence type="ECO:0000313" key="6">
    <source>
        <dbReference type="EMBL" id="VDM41978.1"/>
    </source>
</evidence>
<evidence type="ECO:0000256" key="5">
    <source>
        <dbReference type="RuleBase" id="RU004384"/>
    </source>
</evidence>
<dbReference type="Gene3D" id="3.10.20.90">
    <property type="entry name" value="Phosphatidylinositol 3-kinase Catalytic Subunit, Chain A, domain 1"/>
    <property type="match status" value="1"/>
</dbReference>
<evidence type="ECO:0000256" key="1">
    <source>
        <dbReference type="ARBA" id="ARBA00004370"/>
    </source>
</evidence>
<keyword evidence="3" id="KW-0472">Membrane</keyword>
<name>A0A183UQ87_TOXCA</name>
<dbReference type="PANTHER" id="PTHR10969">
    <property type="entry name" value="MICROTUBULE-ASSOCIATED PROTEINS 1A/1B LIGHT CHAIN 3-RELATED"/>
    <property type="match status" value="1"/>
</dbReference>